<evidence type="ECO:0000313" key="1">
    <source>
        <dbReference type="EMBL" id="ALY10129.1"/>
    </source>
</evidence>
<reference evidence="1 2" key="1">
    <citation type="submission" date="2015-11" db="EMBL/GenBank/DDBJ databases">
        <authorList>
            <person name="Trulli M."/>
            <person name="Cordero M."/>
            <person name="Cross T."/>
            <person name="Dunbar D."/>
            <person name="Bradley K.W."/>
            <person name="Asai D.J."/>
            <person name="Bowman C.A."/>
            <person name="Russell D.A."/>
            <person name="Pope W.H."/>
            <person name="Jacobs-Sera D."/>
            <person name="Hendrix R.W."/>
            <person name="Hatfull G.F."/>
        </authorList>
    </citation>
    <scope>NUCLEOTIDE SEQUENCE [LARGE SCALE GENOMIC DNA]</scope>
</reference>
<name>A0A0U4JP44_9CAUD</name>
<evidence type="ECO:0000313" key="2">
    <source>
        <dbReference type="Proteomes" id="UP000224485"/>
    </source>
</evidence>
<proteinExistence type="predicted"/>
<protein>
    <submittedName>
        <fullName evidence="1">Uncharacterized protein</fullName>
    </submittedName>
</protein>
<dbReference type="Proteomes" id="UP000224485">
    <property type="component" value="Segment"/>
</dbReference>
<organism evidence="1 2">
    <name type="scientific">Arthrobacter phage Rings</name>
    <dbReference type="NCBI Taxonomy" id="1772313"/>
    <lineage>
        <taxon>Viruses</taxon>
        <taxon>Duplodnaviria</taxon>
        <taxon>Heunggongvirae</taxon>
        <taxon>Uroviricota</taxon>
        <taxon>Caudoviricetes</taxon>
        <taxon>Amigovirus</taxon>
        <taxon>Amigovirus amigo</taxon>
    </lineage>
</organism>
<dbReference type="EMBL" id="KU160663">
    <property type="protein sequence ID" value="ALY10129.1"/>
    <property type="molecule type" value="Genomic_DNA"/>
</dbReference>
<gene>
    <name evidence="1" type="primary">52</name>
    <name evidence="1" type="ORF">RINGS_52</name>
</gene>
<accession>A0A0U4JP44</accession>
<sequence length="76" mass="8938">MPIRVRVERVGYYEQHPDHEFHDILITRQDTHKLPDHTTYEAHDRTTGKTAEFQHKRGAWVEVLATEAMEALNNAQ</sequence>